<feature type="transmembrane region" description="Helical" evidence="9">
    <location>
        <begin position="267"/>
        <end position="288"/>
    </location>
</feature>
<evidence type="ECO:0000256" key="1">
    <source>
        <dbReference type="ARBA" id="ARBA00004651"/>
    </source>
</evidence>
<feature type="domain" description="MotA/TolQ/ExbB proton channel" evidence="10">
    <location>
        <begin position="339"/>
        <end position="442"/>
    </location>
</feature>
<keyword evidence="3 9" id="KW-0812">Transmembrane</keyword>
<dbReference type="EMBL" id="JBHUIT010000010">
    <property type="protein sequence ID" value="MFD2256598.1"/>
    <property type="molecule type" value="Genomic_DNA"/>
</dbReference>
<feature type="transmembrane region" description="Helical" evidence="9">
    <location>
        <begin position="363"/>
        <end position="387"/>
    </location>
</feature>
<keyword evidence="6" id="KW-0813">Transport</keyword>
<keyword evidence="7" id="KW-0175">Coiled coil</keyword>
<evidence type="ECO:0000256" key="6">
    <source>
        <dbReference type="RuleBase" id="RU004057"/>
    </source>
</evidence>
<dbReference type="InterPro" id="IPR002898">
    <property type="entry name" value="MotA_ExbB_proton_chnl"/>
</dbReference>
<feature type="region of interest" description="Disordered" evidence="8">
    <location>
        <begin position="457"/>
        <end position="484"/>
    </location>
</feature>
<evidence type="ECO:0000256" key="4">
    <source>
        <dbReference type="ARBA" id="ARBA00022989"/>
    </source>
</evidence>
<reference evidence="12" key="1">
    <citation type="journal article" date="2019" name="Int. J. Syst. Evol. Microbiol.">
        <title>The Global Catalogue of Microorganisms (GCM) 10K type strain sequencing project: providing services to taxonomists for standard genome sequencing and annotation.</title>
        <authorList>
            <consortium name="The Broad Institute Genomics Platform"/>
            <consortium name="The Broad Institute Genome Sequencing Center for Infectious Disease"/>
            <person name="Wu L."/>
            <person name="Ma J."/>
        </authorList>
    </citation>
    <scope>NUCLEOTIDE SEQUENCE [LARGE SCALE GENOMIC DNA]</scope>
    <source>
        <strain evidence="12">CGMCC 4.7106</strain>
    </source>
</reference>
<feature type="coiled-coil region" evidence="7">
    <location>
        <begin position="25"/>
        <end position="91"/>
    </location>
</feature>
<comment type="similarity">
    <text evidence="6">Belongs to the exbB/tolQ family.</text>
</comment>
<keyword evidence="5 9" id="KW-0472">Membrane</keyword>
<dbReference type="Pfam" id="PF01618">
    <property type="entry name" value="MotA_ExbB"/>
    <property type="match status" value="1"/>
</dbReference>
<keyword evidence="6" id="KW-0653">Protein transport</keyword>
<dbReference type="PANTHER" id="PTHR30625:SF11">
    <property type="entry name" value="MOTA_TOLQ_EXBB PROTON CHANNEL DOMAIN-CONTAINING PROTEIN"/>
    <property type="match status" value="1"/>
</dbReference>
<dbReference type="RefSeq" id="WP_386819890.1">
    <property type="nucleotide sequence ID" value="NZ_JBHUIT010000010.1"/>
</dbReference>
<evidence type="ECO:0000256" key="9">
    <source>
        <dbReference type="SAM" id="Phobius"/>
    </source>
</evidence>
<keyword evidence="12" id="KW-1185">Reference proteome</keyword>
<evidence type="ECO:0000313" key="11">
    <source>
        <dbReference type="EMBL" id="MFD2256598.1"/>
    </source>
</evidence>
<evidence type="ECO:0000256" key="2">
    <source>
        <dbReference type="ARBA" id="ARBA00022475"/>
    </source>
</evidence>
<comment type="subcellular location">
    <subcellularLocation>
        <location evidence="1">Cell membrane</location>
        <topology evidence="1">Multi-pass membrane protein</topology>
    </subcellularLocation>
    <subcellularLocation>
        <location evidence="6">Membrane</location>
        <topology evidence="6">Multi-pass membrane protein</topology>
    </subcellularLocation>
</comment>
<keyword evidence="4 9" id="KW-1133">Transmembrane helix</keyword>
<evidence type="ECO:0000256" key="8">
    <source>
        <dbReference type="SAM" id="MobiDB-lite"/>
    </source>
</evidence>
<evidence type="ECO:0000256" key="3">
    <source>
        <dbReference type="ARBA" id="ARBA00022692"/>
    </source>
</evidence>
<accession>A0ABW5D681</accession>
<gene>
    <name evidence="11" type="ORF">ACFSSA_07920</name>
</gene>
<evidence type="ECO:0000256" key="5">
    <source>
        <dbReference type="ARBA" id="ARBA00023136"/>
    </source>
</evidence>
<name>A0ABW5D681_9BACT</name>
<evidence type="ECO:0000256" key="7">
    <source>
        <dbReference type="SAM" id="Coils"/>
    </source>
</evidence>
<sequence length="484" mass="52358">MSPLKRFTLILGIASTAIAGAQTPIETAKSDLDKAVSELGDTKKEYADLRRSLYRDINRLDDEALKLGKELRGLQREEERRTATVKTLEREVEARKTDFNYSSGILSQYSKAFVTRLHPGENQEYLEKVNTLDQKAASAAEDPKMELTERIKVLELGIDRLGKIAGGHRFEGKALRNGSESVEGQLLVVGPSVFFAEKNGDFEGVATFAETGTALPTVVAIRNSGNKISGTINKMSGTLPLDGSMGKAIEVEAAKETLWQTAEKGGYVGHAILILGAISFLIAGFKVYEVSRFKVPARRELNLILDDLLSGKKDAAMKRASAIPGEAGEMVRVGVDKFYEKRKVLEESLFEKLVIIKPHLDRFLPFLALTAAAGPLMGLLGTVLGIIKTFQAMALYGSGNTKNFTTGISEALITTAEGLVVAIPVLVVHGLLKSMTKAKFGEIEGAAIALINGTTEREKGAQPIESNSQEEADDDDTELTPTLA</sequence>
<proteinExistence type="inferred from homology"/>
<dbReference type="InterPro" id="IPR050790">
    <property type="entry name" value="ExbB/TolQ_transport"/>
</dbReference>
<feature type="transmembrane region" description="Helical" evidence="9">
    <location>
        <begin position="407"/>
        <end position="432"/>
    </location>
</feature>
<evidence type="ECO:0000313" key="12">
    <source>
        <dbReference type="Proteomes" id="UP001597375"/>
    </source>
</evidence>
<keyword evidence="2" id="KW-1003">Cell membrane</keyword>
<protein>
    <submittedName>
        <fullName evidence="11">MotA/TolQ/ExbB proton channel family protein</fullName>
    </submittedName>
</protein>
<dbReference type="Proteomes" id="UP001597375">
    <property type="component" value="Unassembled WGS sequence"/>
</dbReference>
<feature type="compositionally biased region" description="Acidic residues" evidence="8">
    <location>
        <begin position="468"/>
        <end position="478"/>
    </location>
</feature>
<evidence type="ECO:0000259" key="10">
    <source>
        <dbReference type="Pfam" id="PF01618"/>
    </source>
</evidence>
<comment type="caution">
    <text evidence="11">The sequence shown here is derived from an EMBL/GenBank/DDBJ whole genome shotgun (WGS) entry which is preliminary data.</text>
</comment>
<organism evidence="11 12">
    <name type="scientific">Luteolibacter algae</name>
    <dbReference type="NCBI Taxonomy" id="454151"/>
    <lineage>
        <taxon>Bacteria</taxon>
        <taxon>Pseudomonadati</taxon>
        <taxon>Verrucomicrobiota</taxon>
        <taxon>Verrucomicrobiia</taxon>
        <taxon>Verrucomicrobiales</taxon>
        <taxon>Verrucomicrobiaceae</taxon>
        <taxon>Luteolibacter</taxon>
    </lineage>
</organism>
<dbReference type="PANTHER" id="PTHR30625">
    <property type="entry name" value="PROTEIN TOLQ"/>
    <property type="match status" value="1"/>
</dbReference>